<reference evidence="2" key="1">
    <citation type="journal article" date="2021" name="PeerJ">
        <title>Extensive microbial diversity within the chicken gut microbiome revealed by metagenomics and culture.</title>
        <authorList>
            <person name="Gilroy R."/>
            <person name="Ravi A."/>
            <person name="Getino M."/>
            <person name="Pursley I."/>
            <person name="Horton D.L."/>
            <person name="Alikhan N.F."/>
            <person name="Baker D."/>
            <person name="Gharbi K."/>
            <person name="Hall N."/>
            <person name="Watson M."/>
            <person name="Adriaenssens E.M."/>
            <person name="Foster-Nyarko E."/>
            <person name="Jarju S."/>
            <person name="Secka A."/>
            <person name="Antonio M."/>
            <person name="Oren A."/>
            <person name="Chaudhuri R.R."/>
            <person name="La Ragione R."/>
            <person name="Hildebrand F."/>
            <person name="Pallen M.J."/>
        </authorList>
    </citation>
    <scope>NUCLEOTIDE SEQUENCE</scope>
    <source>
        <strain evidence="2">CHK187-5294</strain>
    </source>
</reference>
<evidence type="ECO:0000313" key="3">
    <source>
        <dbReference type="Proteomes" id="UP000824132"/>
    </source>
</evidence>
<reference evidence="2" key="2">
    <citation type="submission" date="2021-04" db="EMBL/GenBank/DDBJ databases">
        <authorList>
            <person name="Gilroy R."/>
        </authorList>
    </citation>
    <scope>NUCLEOTIDE SEQUENCE</scope>
    <source>
        <strain evidence="2">CHK187-5294</strain>
    </source>
</reference>
<proteinExistence type="predicted"/>
<dbReference type="EMBL" id="DXCL01000038">
    <property type="protein sequence ID" value="HIZ03904.1"/>
    <property type="molecule type" value="Genomic_DNA"/>
</dbReference>
<name>A0A9D2IF08_9FIRM</name>
<evidence type="ECO:0000259" key="1">
    <source>
        <dbReference type="Pfam" id="PF14606"/>
    </source>
</evidence>
<protein>
    <recommendedName>
        <fullName evidence="1">SGNH hydrolase-type esterase domain-containing protein</fullName>
    </recommendedName>
</protein>
<dbReference type="Gene3D" id="3.40.50.1110">
    <property type="entry name" value="SGNH hydrolase"/>
    <property type="match status" value="1"/>
</dbReference>
<dbReference type="Pfam" id="PF14606">
    <property type="entry name" value="Lipase_GDSL_3"/>
    <property type="match status" value="1"/>
</dbReference>
<dbReference type="AlphaFoldDB" id="A0A9D2IF08"/>
<accession>A0A9D2IF08</accession>
<dbReference type="InterPro" id="IPR036514">
    <property type="entry name" value="SGNH_hydro_sf"/>
</dbReference>
<comment type="caution">
    <text evidence="2">The sequence shown here is derived from an EMBL/GenBank/DDBJ whole genome shotgun (WGS) entry which is preliminary data.</text>
</comment>
<dbReference type="SUPFAM" id="SSF52266">
    <property type="entry name" value="SGNH hydrolase"/>
    <property type="match status" value="1"/>
</dbReference>
<sequence>MIAHSIEFFNVAELRDGVLYRFPLSVCDALQVPEYDANGKFLRIYTGHRASARALYGAELRFVTEAKRLAFCMEADGPVSLTAYNGDYQNAYYVAAPGKTEWNLERHAAVEGVKREAESRFSSKVWRISLSGDCNIRFIGICTEGNAEIRPPRADEEPRFRLLAYGSSISQGIGAPYSPLNYLNTAAQLLGIDILNKALAGGCFCEKETIDYLCGESFDAAYLEPGTNIADRPAEIIEERVGGLISAFCTRFPDKTIFIATPIRGLSDVSATASDYRENYAKTRHVICSEAKKYANTVLLDGHQILKNPYYLSADILHPSDFGHVRMGFDFAAMLAPHLNVTLK</sequence>
<dbReference type="Proteomes" id="UP000824132">
    <property type="component" value="Unassembled WGS sequence"/>
</dbReference>
<organism evidence="2 3">
    <name type="scientific">Candidatus Borkfalkia avistercoris</name>
    <dbReference type="NCBI Taxonomy" id="2838504"/>
    <lineage>
        <taxon>Bacteria</taxon>
        <taxon>Bacillati</taxon>
        <taxon>Bacillota</taxon>
        <taxon>Clostridia</taxon>
        <taxon>Christensenellales</taxon>
        <taxon>Christensenellaceae</taxon>
        <taxon>Candidatus Borkfalkia</taxon>
    </lineage>
</organism>
<gene>
    <name evidence="2" type="ORF">H9727_06415</name>
</gene>
<feature type="domain" description="SGNH hydrolase-type esterase" evidence="1">
    <location>
        <begin position="162"/>
        <end position="327"/>
    </location>
</feature>
<dbReference type="InterPro" id="IPR013830">
    <property type="entry name" value="SGNH_hydro"/>
</dbReference>
<evidence type="ECO:0000313" key="2">
    <source>
        <dbReference type="EMBL" id="HIZ03904.1"/>
    </source>
</evidence>